<gene>
    <name evidence="2" type="ORF">FE784_39210</name>
</gene>
<dbReference type="CDD" id="cd06587">
    <property type="entry name" value="VOC"/>
    <property type="match status" value="1"/>
</dbReference>
<organism evidence="2 3">
    <name type="scientific">Paenibacillus hemerocallicola</name>
    <dbReference type="NCBI Taxonomy" id="1172614"/>
    <lineage>
        <taxon>Bacteria</taxon>
        <taxon>Bacillati</taxon>
        <taxon>Bacillota</taxon>
        <taxon>Bacilli</taxon>
        <taxon>Bacillales</taxon>
        <taxon>Paenibacillaceae</taxon>
        <taxon>Paenibacillus</taxon>
    </lineage>
</organism>
<proteinExistence type="predicted"/>
<evidence type="ECO:0000259" key="1">
    <source>
        <dbReference type="PROSITE" id="PS51819"/>
    </source>
</evidence>
<accession>A0A5C4SVF4</accession>
<dbReference type="PROSITE" id="PS51819">
    <property type="entry name" value="VOC"/>
    <property type="match status" value="1"/>
</dbReference>
<dbReference type="RefSeq" id="WP_139607743.1">
    <property type="nucleotide sequence ID" value="NZ_VDCQ01000112.1"/>
</dbReference>
<dbReference type="AlphaFoldDB" id="A0A5C4SVF4"/>
<comment type="caution">
    <text evidence="2">The sequence shown here is derived from an EMBL/GenBank/DDBJ whole genome shotgun (WGS) entry which is preliminary data.</text>
</comment>
<sequence>MSESKTAFPSSQTVHPIANRVGGVFMHVSNMERSVNWYHRLFGMPERSSVTDKVHALAMQGGHDFVLDQHGYDRKLAPKDRPMLMFDSPDVHAAYRYLRQIGITPESRIEEYPGMAFFTFRDPDGNLLMVCGKPGGKEDEDDITKTSAGTAPIRYDAGGCELVVSESSYCGEVAGEGLELTGGAFTDSAYAAPLRIETTLRLQGGCLRLRYGKHGMLTFNYGPTANNGVGEEFYVRHPAVNKDYGYLDKGAIPTGEWVRVNWTIQERSMEVHVNGRLFHTQQGYFGNLVSKAGIGCDNGRITVKSFAVEPLSEEETLPRLAVSRNGMEAADELVPDVSCFPELTAEGLWLAYNDEWGSARTKEAYATPFTVEAVVRSDTNSIVLYGGASARAKFHPDGSFSFLDPVTKEEVWAEGKGRLPEGFSTVQWRMEADRTTVAVDGELRFERGGDYTGCRFAIGIGADIGSAVTVKSVSIDDEKQAGMQ</sequence>
<dbReference type="Pfam" id="PF00903">
    <property type="entry name" value="Glyoxalase"/>
    <property type="match status" value="1"/>
</dbReference>
<dbReference type="Proteomes" id="UP000307943">
    <property type="component" value="Unassembled WGS sequence"/>
</dbReference>
<protein>
    <submittedName>
        <fullName evidence="2">VOC family protein</fullName>
    </submittedName>
</protein>
<dbReference type="OrthoDB" id="2354281at2"/>
<evidence type="ECO:0000313" key="3">
    <source>
        <dbReference type="Proteomes" id="UP000307943"/>
    </source>
</evidence>
<reference evidence="2 3" key="1">
    <citation type="submission" date="2019-05" db="EMBL/GenBank/DDBJ databases">
        <title>We sequenced the genome of Paenibacillus hemerocallicola KCTC 33185 for further insight into its adaptation and study the phylogeny of Paenibacillus.</title>
        <authorList>
            <person name="Narsing Rao M.P."/>
        </authorList>
    </citation>
    <scope>NUCLEOTIDE SEQUENCE [LARGE SCALE GENOMIC DNA]</scope>
    <source>
        <strain evidence="2 3">KCTC 33185</strain>
    </source>
</reference>
<dbReference type="EMBL" id="VDCQ01000112">
    <property type="protein sequence ID" value="TNJ55930.1"/>
    <property type="molecule type" value="Genomic_DNA"/>
</dbReference>
<keyword evidence="3" id="KW-1185">Reference proteome</keyword>
<name>A0A5C4SVF4_9BACL</name>
<dbReference type="SUPFAM" id="SSF54593">
    <property type="entry name" value="Glyoxalase/Bleomycin resistance protein/Dihydroxybiphenyl dioxygenase"/>
    <property type="match status" value="1"/>
</dbReference>
<dbReference type="Gene3D" id="3.10.180.10">
    <property type="entry name" value="2,3-Dihydroxybiphenyl 1,2-Dioxygenase, domain 1"/>
    <property type="match status" value="1"/>
</dbReference>
<feature type="domain" description="VOC" evidence="1">
    <location>
        <begin position="20"/>
        <end position="133"/>
    </location>
</feature>
<dbReference type="InterPro" id="IPR004360">
    <property type="entry name" value="Glyas_Fos-R_dOase_dom"/>
</dbReference>
<evidence type="ECO:0000313" key="2">
    <source>
        <dbReference type="EMBL" id="TNJ55930.1"/>
    </source>
</evidence>
<dbReference type="InterPro" id="IPR029068">
    <property type="entry name" value="Glyas_Bleomycin-R_OHBP_Dase"/>
</dbReference>
<dbReference type="InterPro" id="IPR037523">
    <property type="entry name" value="VOC_core"/>
</dbReference>